<dbReference type="InterPro" id="IPR019382">
    <property type="entry name" value="eIF3l"/>
</dbReference>
<evidence type="ECO:0000313" key="5">
    <source>
        <dbReference type="Proteomes" id="UP000037510"/>
    </source>
</evidence>
<keyword evidence="5" id="KW-1185">Reference proteome</keyword>
<evidence type="ECO:0000256" key="2">
    <source>
        <dbReference type="ARBA" id="ARBA00022540"/>
    </source>
</evidence>
<dbReference type="Pfam" id="PF10255">
    <property type="entry name" value="Paf67"/>
    <property type="match status" value="1"/>
</dbReference>
<dbReference type="GO" id="GO:0003743">
    <property type="term" value="F:translation initiation factor activity"/>
    <property type="evidence" value="ECO:0007669"/>
    <property type="project" value="UniProtKB-KW"/>
</dbReference>
<evidence type="ECO:0000256" key="3">
    <source>
        <dbReference type="ARBA" id="ARBA00022917"/>
    </source>
</evidence>
<dbReference type="Proteomes" id="UP000037510">
    <property type="component" value="Unassembled WGS sequence"/>
</dbReference>
<keyword evidence="2 4" id="KW-0396">Initiation factor</keyword>
<keyword evidence="1" id="KW-0963">Cytoplasm</keyword>
<dbReference type="EMBL" id="JTDY01001566">
    <property type="protein sequence ID" value="KOB73509.1"/>
    <property type="molecule type" value="Genomic_DNA"/>
</dbReference>
<name>A0A0L7LDN6_OPEBR</name>
<gene>
    <name evidence="4" type="ORF">OBRU01_06830</name>
</gene>
<reference evidence="4 5" key="1">
    <citation type="journal article" date="2015" name="Genome Biol. Evol.">
        <title>The genome of winter moth (Operophtera brumata) provides a genomic perspective on sexual dimorphism and phenology.</title>
        <authorList>
            <person name="Derks M.F."/>
            <person name="Smit S."/>
            <person name="Salis L."/>
            <person name="Schijlen E."/>
            <person name="Bossers A."/>
            <person name="Mateman C."/>
            <person name="Pijl A.S."/>
            <person name="de Ridder D."/>
            <person name="Groenen M.A."/>
            <person name="Visser M.E."/>
            <person name="Megens H.J."/>
        </authorList>
    </citation>
    <scope>NUCLEOTIDE SEQUENCE [LARGE SCALE GENOMIC DNA]</scope>
    <source>
        <strain evidence="4">WM2013NL</strain>
        <tissue evidence="4">Head and thorax</tissue>
    </source>
</reference>
<dbReference type="PANTHER" id="PTHR13242:SF0">
    <property type="entry name" value="EUKARYOTIC TRANSLATION INITIATION FACTOR 3 SUBUNIT L"/>
    <property type="match status" value="1"/>
</dbReference>
<keyword evidence="3" id="KW-0648">Protein biosynthesis</keyword>
<evidence type="ECO:0000313" key="4">
    <source>
        <dbReference type="EMBL" id="KOB73509.1"/>
    </source>
</evidence>
<dbReference type="STRING" id="104452.A0A0L7LDN6"/>
<protein>
    <submittedName>
        <fullName evidence="4">Eukaryotic translation initiation factor 3 subunit L</fullName>
    </submittedName>
</protein>
<dbReference type="PANTHER" id="PTHR13242">
    <property type="entry name" value="EUKARYOTIC TRANSLATION INITIATION FACTOR 3"/>
    <property type="match status" value="1"/>
</dbReference>
<comment type="caution">
    <text evidence="4">The sequence shown here is derived from an EMBL/GenBank/DDBJ whole genome shotgun (WGS) entry which is preliminary data.</text>
</comment>
<proteinExistence type="predicted"/>
<accession>A0A0L7LDN6</accession>
<dbReference type="AlphaFoldDB" id="A0A0L7LDN6"/>
<evidence type="ECO:0000256" key="1">
    <source>
        <dbReference type="ARBA" id="ARBA00022490"/>
    </source>
</evidence>
<sequence length="292" mass="33794">MILYKELFYRDIYARVPGGPKPEQRFHSFYNYCDLFNYILSAETPVPLELPDQWLWELIDEFVYQFQSFAQYRSRTSKLSPAEIEALNTENKAWNVLFNLRLVWPCEKSAKVIGKQPYCRPVYATGGDPESVAGEFGRHSLYKMLGYFSLVGLLRLHSLLGDYYQAIKVLREKNYHEKMFKMQYGDLGEFESCFTFACPKFLSACPPPIEPGSNYGRDAVKHQTQVFMDEVRQQKMLPTIRSYLKLYTTLPLAKLAAFMSAARGGERDAAREHAALAIHLLCFKHKMKNVVT</sequence>
<organism evidence="4 5">
    <name type="scientific">Operophtera brumata</name>
    <name type="common">Winter moth</name>
    <name type="synonym">Phalaena brumata</name>
    <dbReference type="NCBI Taxonomy" id="104452"/>
    <lineage>
        <taxon>Eukaryota</taxon>
        <taxon>Metazoa</taxon>
        <taxon>Ecdysozoa</taxon>
        <taxon>Arthropoda</taxon>
        <taxon>Hexapoda</taxon>
        <taxon>Insecta</taxon>
        <taxon>Pterygota</taxon>
        <taxon>Neoptera</taxon>
        <taxon>Endopterygota</taxon>
        <taxon>Lepidoptera</taxon>
        <taxon>Glossata</taxon>
        <taxon>Ditrysia</taxon>
        <taxon>Geometroidea</taxon>
        <taxon>Geometridae</taxon>
        <taxon>Larentiinae</taxon>
        <taxon>Operophtera</taxon>
    </lineage>
</organism>
<dbReference type="GO" id="GO:0005852">
    <property type="term" value="C:eukaryotic translation initiation factor 3 complex"/>
    <property type="evidence" value="ECO:0007669"/>
    <property type="project" value="InterPro"/>
</dbReference>